<protein>
    <recommendedName>
        <fullName evidence="4">MFS transporter</fullName>
    </recommendedName>
</protein>
<keyword evidence="1" id="KW-0472">Membrane</keyword>
<feature type="transmembrane region" description="Helical" evidence="1">
    <location>
        <begin position="38"/>
        <end position="57"/>
    </location>
</feature>
<keyword evidence="1" id="KW-1133">Transmembrane helix</keyword>
<reference evidence="2 3" key="1">
    <citation type="submission" date="2020-10" db="EMBL/GenBank/DDBJ databases">
        <title>Identification of Nocardia species via Next-generation sequencing and recognition of intraspecies genetic diversity.</title>
        <authorList>
            <person name="Li P."/>
            <person name="Li P."/>
            <person name="Lu B."/>
        </authorList>
    </citation>
    <scope>NUCLEOTIDE SEQUENCE [LARGE SCALE GENOMIC DNA]</scope>
    <source>
        <strain evidence="2 3">BJ06-0157</strain>
    </source>
</reference>
<dbReference type="RefSeq" id="WP_195127384.1">
    <property type="nucleotide sequence ID" value="NZ_JADLQX010000001.1"/>
</dbReference>
<evidence type="ECO:0000313" key="3">
    <source>
        <dbReference type="Proteomes" id="UP000702209"/>
    </source>
</evidence>
<gene>
    <name evidence="2" type="ORF">IU459_00210</name>
</gene>
<evidence type="ECO:0000313" key="2">
    <source>
        <dbReference type="EMBL" id="MBF6295965.1"/>
    </source>
</evidence>
<name>A0ABS0CH73_9NOCA</name>
<keyword evidence="1" id="KW-0812">Transmembrane</keyword>
<dbReference type="Proteomes" id="UP000702209">
    <property type="component" value="Unassembled WGS sequence"/>
</dbReference>
<accession>A0ABS0CH73</accession>
<feature type="transmembrane region" description="Helical" evidence="1">
    <location>
        <begin position="104"/>
        <end position="130"/>
    </location>
</feature>
<dbReference type="EMBL" id="JADLQX010000001">
    <property type="protein sequence ID" value="MBF6295965.1"/>
    <property type="molecule type" value="Genomic_DNA"/>
</dbReference>
<organism evidence="2 3">
    <name type="scientific">Nocardia amamiensis</name>
    <dbReference type="NCBI Taxonomy" id="404578"/>
    <lineage>
        <taxon>Bacteria</taxon>
        <taxon>Bacillati</taxon>
        <taxon>Actinomycetota</taxon>
        <taxon>Actinomycetes</taxon>
        <taxon>Mycobacteriales</taxon>
        <taxon>Nocardiaceae</taxon>
        <taxon>Nocardia</taxon>
    </lineage>
</organism>
<sequence>MSPHLIAGRLRGGLVGALVATLAVAAHGAAGGGVPDSAELTLLLLIAAAAGSAAGMAPGRPGPVLFGLLGVGQLAGHAVLSGLLGHDHAGHGSGAATTLPTLPVGWMLFAHALATLGCAVLVVLAGRLYAVTSGALRAIFAPPRAARIISAPHWPDPGLVPYRCAPNGAIGPRAPPVSA</sequence>
<keyword evidence="3" id="KW-1185">Reference proteome</keyword>
<comment type="caution">
    <text evidence="2">The sequence shown here is derived from an EMBL/GenBank/DDBJ whole genome shotgun (WGS) entry which is preliminary data.</text>
</comment>
<feature type="transmembrane region" description="Helical" evidence="1">
    <location>
        <begin position="64"/>
        <end position="84"/>
    </location>
</feature>
<proteinExistence type="predicted"/>
<evidence type="ECO:0000256" key="1">
    <source>
        <dbReference type="SAM" id="Phobius"/>
    </source>
</evidence>
<evidence type="ECO:0008006" key="4">
    <source>
        <dbReference type="Google" id="ProtNLM"/>
    </source>
</evidence>